<dbReference type="InterPro" id="IPR005202">
    <property type="entry name" value="TF_GRAS"/>
</dbReference>
<evidence type="ECO:0000256" key="6">
    <source>
        <dbReference type="SAM" id="MobiDB-lite"/>
    </source>
</evidence>
<feature type="compositionally biased region" description="Basic and acidic residues" evidence="6">
    <location>
        <begin position="174"/>
        <end position="188"/>
    </location>
</feature>
<reference evidence="7 8" key="1">
    <citation type="journal article" date="2019" name="Plant Biotechnol. J.">
        <title>The red bayberry genome and genetic basis of sex determination.</title>
        <authorList>
            <person name="Jia H.M."/>
            <person name="Jia H.J."/>
            <person name="Cai Q.L."/>
            <person name="Wang Y."/>
            <person name="Zhao H.B."/>
            <person name="Yang W.F."/>
            <person name="Wang G.Y."/>
            <person name="Li Y.H."/>
            <person name="Zhan D.L."/>
            <person name="Shen Y.T."/>
            <person name="Niu Q.F."/>
            <person name="Chang L."/>
            <person name="Qiu J."/>
            <person name="Zhao L."/>
            <person name="Xie H.B."/>
            <person name="Fu W.Y."/>
            <person name="Jin J."/>
            <person name="Li X.W."/>
            <person name="Jiao Y."/>
            <person name="Zhou C.C."/>
            <person name="Tu T."/>
            <person name="Chai C.Y."/>
            <person name="Gao J.L."/>
            <person name="Fan L.J."/>
            <person name="van de Weg E."/>
            <person name="Wang J.Y."/>
            <person name="Gao Z.S."/>
        </authorList>
    </citation>
    <scope>NUCLEOTIDE SEQUENCE [LARGE SCALE GENOMIC DNA]</scope>
    <source>
        <tissue evidence="7">Leaves</tissue>
    </source>
</reference>
<protein>
    <submittedName>
        <fullName evidence="7">Scarecrow-like protein 14</fullName>
    </submittedName>
</protein>
<dbReference type="EMBL" id="RXIC02000026">
    <property type="protein sequence ID" value="KAB1201810.1"/>
    <property type="molecule type" value="Genomic_DNA"/>
</dbReference>
<proteinExistence type="inferred from homology"/>
<feature type="region of interest" description="Disordered" evidence="6">
    <location>
        <begin position="165"/>
        <end position="207"/>
    </location>
</feature>
<keyword evidence="4" id="KW-0539">Nucleus</keyword>
<evidence type="ECO:0000256" key="3">
    <source>
        <dbReference type="ARBA" id="ARBA00023163"/>
    </source>
</evidence>
<evidence type="ECO:0000313" key="7">
    <source>
        <dbReference type="EMBL" id="KAB1201810.1"/>
    </source>
</evidence>
<feature type="compositionally biased region" description="Polar residues" evidence="6">
    <location>
        <begin position="84"/>
        <end position="94"/>
    </location>
</feature>
<keyword evidence="2" id="KW-0805">Transcription regulation</keyword>
<dbReference type="Pfam" id="PF03514">
    <property type="entry name" value="GRAS"/>
    <property type="match status" value="2"/>
</dbReference>
<comment type="similarity">
    <text evidence="5">Belongs to the GRAS family.</text>
</comment>
<comment type="caution">
    <text evidence="5">Lacks conserved residue(s) required for the propagation of feature annotation.</text>
</comment>
<organism evidence="7 8">
    <name type="scientific">Morella rubra</name>
    <name type="common">Chinese bayberry</name>
    <dbReference type="NCBI Taxonomy" id="262757"/>
    <lineage>
        <taxon>Eukaryota</taxon>
        <taxon>Viridiplantae</taxon>
        <taxon>Streptophyta</taxon>
        <taxon>Embryophyta</taxon>
        <taxon>Tracheophyta</taxon>
        <taxon>Spermatophyta</taxon>
        <taxon>Magnoliopsida</taxon>
        <taxon>eudicotyledons</taxon>
        <taxon>Gunneridae</taxon>
        <taxon>Pentapetalae</taxon>
        <taxon>rosids</taxon>
        <taxon>fabids</taxon>
        <taxon>Fagales</taxon>
        <taxon>Myricaceae</taxon>
        <taxon>Morella</taxon>
    </lineage>
</organism>
<evidence type="ECO:0000256" key="1">
    <source>
        <dbReference type="ARBA" id="ARBA00004123"/>
    </source>
</evidence>
<feature type="compositionally biased region" description="Low complexity" evidence="6">
    <location>
        <begin position="69"/>
        <end position="83"/>
    </location>
</feature>
<dbReference type="PROSITE" id="PS50985">
    <property type="entry name" value="GRAS"/>
    <property type="match status" value="1"/>
</dbReference>
<dbReference type="GO" id="GO:0005634">
    <property type="term" value="C:nucleus"/>
    <property type="evidence" value="ECO:0007669"/>
    <property type="project" value="UniProtKB-SubCell"/>
</dbReference>
<name>A0A6A1URV4_9ROSI</name>
<evidence type="ECO:0000256" key="2">
    <source>
        <dbReference type="ARBA" id="ARBA00023015"/>
    </source>
</evidence>
<evidence type="ECO:0000256" key="4">
    <source>
        <dbReference type="ARBA" id="ARBA00023242"/>
    </source>
</evidence>
<comment type="caution">
    <text evidence="7">The sequence shown here is derived from an EMBL/GenBank/DDBJ whole genome shotgun (WGS) entry which is preliminary data.</text>
</comment>
<dbReference type="Proteomes" id="UP000516437">
    <property type="component" value="Chromosome 8"/>
</dbReference>
<keyword evidence="3" id="KW-0804">Transcription</keyword>
<dbReference type="OrthoDB" id="1910309at2759"/>
<feature type="region of interest" description="Disordered" evidence="6">
    <location>
        <begin position="33"/>
        <end position="103"/>
    </location>
</feature>
<keyword evidence="8" id="KW-1185">Reference proteome</keyword>
<evidence type="ECO:0000313" key="8">
    <source>
        <dbReference type="Proteomes" id="UP000516437"/>
    </source>
</evidence>
<dbReference type="AlphaFoldDB" id="A0A6A1URV4"/>
<evidence type="ECO:0000256" key="5">
    <source>
        <dbReference type="PROSITE-ProRule" id="PRU01191"/>
    </source>
</evidence>
<feature type="region of interest" description="SAW" evidence="5">
    <location>
        <begin position="563"/>
        <end position="616"/>
    </location>
</feature>
<accession>A0A6A1URV4</accession>
<comment type="subcellular location">
    <subcellularLocation>
        <location evidence="1">Nucleus</location>
    </subcellularLocation>
</comment>
<gene>
    <name evidence="7" type="ORF">CJ030_MR8G007078</name>
</gene>
<feature type="region of interest" description="Disordered" evidence="6">
    <location>
        <begin position="249"/>
        <end position="271"/>
    </location>
</feature>
<sequence length="616" mass="68420">MNQILMEEDIEDKPSMFYDPLGLHATERSFYDPLGQQYPAFPNQGQPPPHVNRKVESPDDAFSGGSNGDYGTNSSSSTSTSSDPQWPSISQTDPTGDPLFRCNSQLNGGSNFLANPFNSVTNIGDGLEFLGQNSFTDTLSVMQFRRGLEEASKFLPRGNQLVGNLNSSVISPGWKEEDREAEKSDRGNSTDGSRGRKNLKRDDVALEEGRTNKQSAVYVEESDLVMFDGALSALCVNYRRLQISEASKALPTNGQPQGAHGGKSISAKKQGKKKDTVDLNALLMLCAQAVSAGDTKTANELLRQISQHSSPFDDGSQRLAHFFANALEARLAGTGTGIGTQLFCTSLASKRISSCEILKASKAHLSACPYDLANICYQAREGAWYQPWRCKARGDTVLHGCGTSRGCGTLGGGAGHSDGSVVGRLVTRTRLSGRKRMQGVYHAIASCNWETIRIEDLKLDSNDTLVVNCLYRFKYLHDETVLEADTKDAVLKLIRRMNPYVFVHSIFNGSFNAPFFVSRFREALFHYSAMYDTLDVTIPRENHLERLTFEKEFYGKEVMNVIACEGRERVERPETYKQWQLRTLRAGFRQLPLDKELLNHFKSRMKESIVPQGFRT</sequence>
<dbReference type="PANTHER" id="PTHR31636">
    <property type="entry name" value="OSJNBA0084A10.13 PROTEIN-RELATED"/>
    <property type="match status" value="1"/>
</dbReference>